<proteinExistence type="predicted"/>
<comment type="caution">
    <text evidence="2">The sequence shown here is derived from an EMBL/GenBank/DDBJ whole genome shotgun (WGS) entry which is preliminary data.</text>
</comment>
<accession>X1L6Y1</accession>
<evidence type="ECO:0000313" key="2">
    <source>
        <dbReference type="EMBL" id="GAI01636.1"/>
    </source>
</evidence>
<dbReference type="PROSITE" id="PS51385">
    <property type="entry name" value="YJEF_N"/>
    <property type="match status" value="1"/>
</dbReference>
<dbReference type="InterPro" id="IPR004443">
    <property type="entry name" value="YjeF_N_dom"/>
</dbReference>
<name>X1L6Y1_9ZZZZ</name>
<dbReference type="AlphaFoldDB" id="X1L6Y1"/>
<gene>
    <name evidence="2" type="ORF">S06H3_05301</name>
</gene>
<reference evidence="2" key="1">
    <citation type="journal article" date="2014" name="Front. Microbiol.">
        <title>High frequency of phylogenetically diverse reductive dehalogenase-homologous genes in deep subseafloor sedimentary metagenomes.</title>
        <authorList>
            <person name="Kawai M."/>
            <person name="Futagami T."/>
            <person name="Toyoda A."/>
            <person name="Takaki Y."/>
            <person name="Nishi S."/>
            <person name="Hori S."/>
            <person name="Arai W."/>
            <person name="Tsubouchi T."/>
            <person name="Morono Y."/>
            <person name="Uchiyama I."/>
            <person name="Ito T."/>
            <person name="Fujiyama A."/>
            <person name="Inagaki F."/>
            <person name="Takami H."/>
        </authorList>
    </citation>
    <scope>NUCLEOTIDE SEQUENCE</scope>
    <source>
        <strain evidence="2">Expedition CK06-06</strain>
    </source>
</reference>
<dbReference type="Pfam" id="PF03853">
    <property type="entry name" value="YjeF_N"/>
    <property type="match status" value="1"/>
</dbReference>
<dbReference type="EMBL" id="BARV01001950">
    <property type="protein sequence ID" value="GAI01636.1"/>
    <property type="molecule type" value="Genomic_DNA"/>
</dbReference>
<protein>
    <recommendedName>
        <fullName evidence="1">YjeF N-terminal domain-containing protein</fullName>
    </recommendedName>
</protein>
<dbReference type="SUPFAM" id="SSF64153">
    <property type="entry name" value="YjeF N-terminal domain-like"/>
    <property type="match status" value="1"/>
</dbReference>
<feature type="domain" description="YjeF N-terminal" evidence="1">
    <location>
        <begin position="1"/>
        <end position="155"/>
    </location>
</feature>
<dbReference type="InterPro" id="IPR036652">
    <property type="entry name" value="YjeF_N_dom_sf"/>
</dbReference>
<organism evidence="2">
    <name type="scientific">marine sediment metagenome</name>
    <dbReference type="NCBI Taxonomy" id="412755"/>
    <lineage>
        <taxon>unclassified sequences</taxon>
        <taxon>metagenomes</taxon>
        <taxon>ecological metagenomes</taxon>
    </lineage>
</organism>
<sequence>MENAGQAVYFVILKEVGIKNKSFAVFCGTGNNGGDGLVVARKIHSNGGEAKVFLLDDETKFKGIAKRNFEIVSKMPIEISKISSNESIRAAIHNSDAIVDAIFGTGLIREVSGIYKDVIQVINESKKAVFSVDIPSSYIGYTFHFLFMPEMFGII</sequence>
<dbReference type="Gene3D" id="3.40.50.10260">
    <property type="entry name" value="YjeF N-terminal domain"/>
    <property type="match status" value="1"/>
</dbReference>
<evidence type="ECO:0000259" key="1">
    <source>
        <dbReference type="PROSITE" id="PS51385"/>
    </source>
</evidence>
<dbReference type="NCBIfam" id="TIGR00197">
    <property type="entry name" value="yjeF_nterm"/>
    <property type="match status" value="1"/>
</dbReference>